<organism evidence="1">
    <name type="scientific">bioreactor metagenome</name>
    <dbReference type="NCBI Taxonomy" id="1076179"/>
    <lineage>
        <taxon>unclassified sequences</taxon>
        <taxon>metagenomes</taxon>
        <taxon>ecological metagenomes</taxon>
    </lineage>
</organism>
<evidence type="ECO:0000313" key="1">
    <source>
        <dbReference type="EMBL" id="MPN54096.1"/>
    </source>
</evidence>
<proteinExistence type="predicted"/>
<name>A0A645ISK2_9ZZZZ</name>
<reference evidence="1" key="1">
    <citation type="submission" date="2019-08" db="EMBL/GenBank/DDBJ databases">
        <authorList>
            <person name="Kucharzyk K."/>
            <person name="Murdoch R.W."/>
            <person name="Higgins S."/>
            <person name="Loffler F."/>
        </authorList>
    </citation>
    <scope>NUCLEOTIDE SEQUENCE</scope>
</reference>
<dbReference type="EMBL" id="VSSQ01121987">
    <property type="protein sequence ID" value="MPN54096.1"/>
    <property type="molecule type" value="Genomic_DNA"/>
</dbReference>
<accession>A0A645ISK2</accession>
<gene>
    <name evidence="1" type="ORF">SDC9_201765</name>
</gene>
<comment type="caution">
    <text evidence="1">The sequence shown here is derived from an EMBL/GenBank/DDBJ whole genome shotgun (WGS) entry which is preliminary data.</text>
</comment>
<protein>
    <submittedName>
        <fullName evidence="1">Uncharacterized protein</fullName>
    </submittedName>
</protein>
<dbReference type="AlphaFoldDB" id="A0A645ISK2"/>
<sequence length="82" mass="8545">MTLEKALPPASASMPTELKAAEKDIISDSVIPTCVPAPANLMAIDTISASVVAILLPSATIVEPNLSKSFWDIRVILANLAS</sequence>